<evidence type="ECO:0000256" key="5">
    <source>
        <dbReference type="SAM" id="MobiDB-lite"/>
    </source>
</evidence>
<evidence type="ECO:0000256" key="4">
    <source>
        <dbReference type="ARBA" id="ARBA00023242"/>
    </source>
</evidence>
<protein>
    <recommendedName>
        <fullName evidence="3">Nucleolar protein 16</fullName>
    </recommendedName>
</protein>
<evidence type="ECO:0000256" key="2">
    <source>
        <dbReference type="ARBA" id="ARBA00008479"/>
    </source>
</evidence>
<accession>D5ABN2</accession>
<proteinExistence type="evidence at transcript level"/>
<dbReference type="GO" id="GO:0005730">
    <property type="term" value="C:nucleolus"/>
    <property type="evidence" value="ECO:0007669"/>
    <property type="project" value="UniProtKB-SubCell"/>
</dbReference>
<comment type="similarity">
    <text evidence="2">Belongs to the NOP16 family.</text>
</comment>
<feature type="region of interest" description="Disordered" evidence="5">
    <location>
        <begin position="81"/>
        <end position="105"/>
    </location>
</feature>
<reference evidence="6" key="1">
    <citation type="submission" date="2010-04" db="EMBL/GenBank/DDBJ databases">
        <authorList>
            <person name="Reid K.E."/>
            <person name="Liao N."/>
            <person name="Chan S."/>
            <person name="Docking R."/>
            <person name="Taylor G."/>
            <person name="Moore R."/>
            <person name="Mayo M."/>
            <person name="Munro S."/>
            <person name="King J."/>
            <person name="Yanchuk A."/>
            <person name="Holt R."/>
            <person name="Jones S."/>
            <person name="Marra M."/>
            <person name="Ritland C.E."/>
            <person name="Ritland K."/>
            <person name="Bohlmann J."/>
        </authorList>
    </citation>
    <scope>NUCLEOTIDE SEQUENCE</scope>
    <source>
        <tissue evidence="6">Bud</tissue>
    </source>
</reference>
<dbReference type="GO" id="GO:0042273">
    <property type="term" value="P:ribosomal large subunit biogenesis"/>
    <property type="evidence" value="ECO:0007669"/>
    <property type="project" value="TreeGrafter"/>
</dbReference>
<comment type="subcellular location">
    <subcellularLocation>
        <location evidence="1">Nucleus</location>
        <location evidence="1">Nucleolus</location>
    </subcellularLocation>
</comment>
<dbReference type="InterPro" id="IPR019002">
    <property type="entry name" value="Ribosome_biogenesis_Nop16"/>
</dbReference>
<dbReference type="AlphaFoldDB" id="D5ABN2"/>
<dbReference type="PANTHER" id="PTHR13243">
    <property type="entry name" value="HSPC111 PROTEIN-RELATED"/>
    <property type="match status" value="1"/>
</dbReference>
<feature type="compositionally biased region" description="Basic and acidic residues" evidence="5">
    <location>
        <begin position="85"/>
        <end position="102"/>
    </location>
</feature>
<dbReference type="Pfam" id="PF09420">
    <property type="entry name" value="Nop16"/>
    <property type="match status" value="1"/>
</dbReference>
<dbReference type="EMBL" id="BT123642">
    <property type="protein sequence ID" value="ADE76951.1"/>
    <property type="molecule type" value="mRNA"/>
</dbReference>
<dbReference type="PANTHER" id="PTHR13243:SF1">
    <property type="entry name" value="NUCLEOLAR PROTEIN 16"/>
    <property type="match status" value="1"/>
</dbReference>
<dbReference type="OMA" id="IKLNAMQ"/>
<sequence>MAGSRRSYKKSRPKVQVALPRVKPHVFKPAFTVPLKLRALTSGKWDETGTVIRNYRSFGVASNPNLIGAISRCDNIVEVESLQKPPERNQPDEDNGEIKDPEFQVIDSGSDLEEDDLKSALGKRRRDGKTAPLQRLTTMQRVYVGRLIKKHGNDYQAMSRDLKLNAMQHSVAALQKLCNRFHAYETL</sequence>
<organism evidence="6">
    <name type="scientific">Picea sitchensis</name>
    <name type="common">Sitka spruce</name>
    <name type="synonym">Pinus sitchensis</name>
    <dbReference type="NCBI Taxonomy" id="3332"/>
    <lineage>
        <taxon>Eukaryota</taxon>
        <taxon>Viridiplantae</taxon>
        <taxon>Streptophyta</taxon>
        <taxon>Embryophyta</taxon>
        <taxon>Tracheophyta</taxon>
        <taxon>Spermatophyta</taxon>
        <taxon>Pinopsida</taxon>
        <taxon>Pinidae</taxon>
        <taxon>Conifers I</taxon>
        <taxon>Pinales</taxon>
        <taxon>Pinaceae</taxon>
        <taxon>Picea</taxon>
    </lineage>
</organism>
<evidence type="ECO:0000256" key="1">
    <source>
        <dbReference type="ARBA" id="ARBA00004604"/>
    </source>
</evidence>
<evidence type="ECO:0000256" key="3">
    <source>
        <dbReference type="ARBA" id="ARBA00015522"/>
    </source>
</evidence>
<keyword evidence="4" id="KW-0539">Nucleus</keyword>
<evidence type="ECO:0000313" key="6">
    <source>
        <dbReference type="EMBL" id="ADE76951.1"/>
    </source>
</evidence>
<name>D5ABN2_PICSI</name>